<proteinExistence type="predicted"/>
<comment type="caution">
    <text evidence="1">The sequence shown here is derived from an EMBL/GenBank/DDBJ whole genome shotgun (WGS) entry which is preliminary data.</text>
</comment>
<name>J9H0J5_9ZZZZ</name>
<dbReference type="EMBL" id="AMCI01001049">
    <property type="protein sequence ID" value="EJX06825.1"/>
    <property type="molecule type" value="Genomic_DNA"/>
</dbReference>
<gene>
    <name evidence="1" type="ORF">EVA_05067</name>
</gene>
<accession>J9H0J5</accession>
<organism evidence="1">
    <name type="scientific">gut metagenome</name>
    <dbReference type="NCBI Taxonomy" id="749906"/>
    <lineage>
        <taxon>unclassified sequences</taxon>
        <taxon>metagenomes</taxon>
        <taxon>organismal metagenomes</taxon>
    </lineage>
</organism>
<evidence type="ECO:0000313" key="1">
    <source>
        <dbReference type="EMBL" id="EJX06825.1"/>
    </source>
</evidence>
<sequence length="34" mass="3869">MCLCSCVEETACQYVSMSRLEQPSMVKEKKVILT</sequence>
<protein>
    <submittedName>
        <fullName evidence="1">Uncharacterized protein</fullName>
    </submittedName>
</protein>
<dbReference type="AlphaFoldDB" id="J9H0J5"/>
<reference evidence="1" key="1">
    <citation type="journal article" date="2012" name="PLoS ONE">
        <title>Gene sets for utilization of primary and secondary nutrition supplies in the distal gut of endangered iberian lynx.</title>
        <authorList>
            <person name="Alcaide M."/>
            <person name="Messina E."/>
            <person name="Richter M."/>
            <person name="Bargiela R."/>
            <person name="Peplies J."/>
            <person name="Huws S.A."/>
            <person name="Newbold C.J."/>
            <person name="Golyshin P.N."/>
            <person name="Simon M.A."/>
            <person name="Lopez G."/>
            <person name="Yakimov M.M."/>
            <person name="Ferrer M."/>
        </authorList>
    </citation>
    <scope>NUCLEOTIDE SEQUENCE</scope>
</reference>